<evidence type="ECO:0000313" key="3">
    <source>
        <dbReference type="Proteomes" id="UP000054815"/>
    </source>
</evidence>
<dbReference type="EMBL" id="JYDU01000235">
    <property type="protein sequence ID" value="KRX88459.1"/>
    <property type="molecule type" value="Genomic_DNA"/>
</dbReference>
<name>A0A0V0XKE3_TRIPS</name>
<dbReference type="AlphaFoldDB" id="A0A0V0XKE3"/>
<reference evidence="2 3" key="1">
    <citation type="submission" date="2015-01" db="EMBL/GenBank/DDBJ databases">
        <title>Evolution of Trichinella species and genotypes.</title>
        <authorList>
            <person name="Korhonen P.K."/>
            <person name="Edoardo P."/>
            <person name="Giuseppe L.R."/>
            <person name="Gasser R.B."/>
        </authorList>
    </citation>
    <scope>NUCLEOTIDE SEQUENCE [LARGE SCALE GENOMIC DNA]</scope>
    <source>
        <strain evidence="2">ISS141</strain>
    </source>
</reference>
<feature type="transmembrane region" description="Helical" evidence="1">
    <location>
        <begin position="294"/>
        <end position="314"/>
    </location>
</feature>
<evidence type="ECO:0000256" key="1">
    <source>
        <dbReference type="SAM" id="Phobius"/>
    </source>
</evidence>
<comment type="caution">
    <text evidence="2">The sequence shown here is derived from an EMBL/GenBank/DDBJ whole genome shotgun (WGS) entry which is preliminary data.</text>
</comment>
<feature type="transmembrane region" description="Helical" evidence="1">
    <location>
        <begin position="12"/>
        <end position="31"/>
    </location>
</feature>
<protein>
    <submittedName>
        <fullName evidence="2">Uncharacterized protein</fullName>
    </submittedName>
</protein>
<dbReference type="Proteomes" id="UP000054815">
    <property type="component" value="Unassembled WGS sequence"/>
</dbReference>
<sequence length="389" mass="44498">MNIFLHSPNLLFFIFCFFDICIINFLCHLNCTLASVDRHDNVHCTSFAAAVCFQKRMQTTKDNLLGFLFAPKEVDNSFCSLRRVEGVAVEIVSDLCIDLFQLQITHKPQQTGQRKWGDNGNSVGLQSDFACFLKVHFANVILPTPTSTLPGGLDDGWFWQGDDSVWENAVCIIPEHLSRHFRIYFYNTADSVVQFQRCLLFCDKLKRSGLLYKRSARFVCHQQLLCQLSPIDKVSGRCMLGADILLYKVMSACMKSMLVFLLLFFAFLCPPFWINKSSTIFNDDADLTAVNILLNWFAFMQLLLQSMLAVRFGVWKAASRIFIDSFTTTHCYNDAVLIDFVERIGKNATCLKAESKSILFQCWIARYSRGCVKRQMVRNGEKRRELDGG</sequence>
<accession>A0A0V0XKE3</accession>
<gene>
    <name evidence="2" type="ORF">T4E_2609</name>
</gene>
<evidence type="ECO:0000313" key="2">
    <source>
        <dbReference type="EMBL" id="KRX88459.1"/>
    </source>
</evidence>
<keyword evidence="1" id="KW-1133">Transmembrane helix</keyword>
<feature type="transmembrane region" description="Helical" evidence="1">
    <location>
        <begin position="257"/>
        <end position="274"/>
    </location>
</feature>
<proteinExistence type="predicted"/>
<keyword evidence="1" id="KW-0812">Transmembrane</keyword>
<organism evidence="2 3">
    <name type="scientific">Trichinella pseudospiralis</name>
    <name type="common">Parasitic roundworm</name>
    <dbReference type="NCBI Taxonomy" id="6337"/>
    <lineage>
        <taxon>Eukaryota</taxon>
        <taxon>Metazoa</taxon>
        <taxon>Ecdysozoa</taxon>
        <taxon>Nematoda</taxon>
        <taxon>Enoplea</taxon>
        <taxon>Dorylaimia</taxon>
        <taxon>Trichinellida</taxon>
        <taxon>Trichinellidae</taxon>
        <taxon>Trichinella</taxon>
    </lineage>
</organism>
<keyword evidence="1" id="KW-0472">Membrane</keyword>